<dbReference type="GO" id="GO:0014069">
    <property type="term" value="C:postsynaptic density"/>
    <property type="evidence" value="ECO:0007669"/>
    <property type="project" value="TreeGrafter"/>
</dbReference>
<dbReference type="PANTHER" id="PTHR10672:SF3">
    <property type="entry name" value="PROTEIN HU-LI TAI SHAO"/>
    <property type="match status" value="1"/>
</dbReference>
<evidence type="ECO:0000256" key="1">
    <source>
        <dbReference type="ARBA" id="ARBA00006274"/>
    </source>
</evidence>
<gene>
    <name evidence="3" type="ORF">PXEA_LOCUS16551</name>
</gene>
<feature type="domain" description="Class II aldolase/adducin N-terminal" evidence="2">
    <location>
        <begin position="1"/>
        <end position="128"/>
    </location>
</feature>
<reference evidence="3" key="1">
    <citation type="submission" date="2018-11" db="EMBL/GenBank/DDBJ databases">
        <authorList>
            <consortium name="Pathogen Informatics"/>
        </authorList>
    </citation>
    <scope>NUCLEOTIDE SEQUENCE</scope>
</reference>
<dbReference type="GO" id="GO:0005856">
    <property type="term" value="C:cytoskeleton"/>
    <property type="evidence" value="ECO:0007669"/>
    <property type="project" value="TreeGrafter"/>
</dbReference>
<accession>A0A448WY42</accession>
<comment type="similarity">
    <text evidence="1">Belongs to the aldolase class II family. Adducin subfamily.</text>
</comment>
<protein>
    <recommendedName>
        <fullName evidence="2">Class II aldolase/adducin N-terminal domain-containing protein</fullName>
    </recommendedName>
</protein>
<dbReference type="Proteomes" id="UP000784294">
    <property type="component" value="Unassembled WGS sequence"/>
</dbReference>
<dbReference type="Pfam" id="PF00596">
    <property type="entry name" value="Aldolase_II"/>
    <property type="match status" value="1"/>
</dbReference>
<dbReference type="GO" id="GO:0051015">
    <property type="term" value="F:actin filament binding"/>
    <property type="evidence" value="ECO:0007669"/>
    <property type="project" value="TreeGrafter"/>
</dbReference>
<dbReference type="Gene3D" id="3.40.225.10">
    <property type="entry name" value="Class II aldolase/adducin N-terminal domain"/>
    <property type="match status" value="1"/>
</dbReference>
<organism evidence="3 4">
    <name type="scientific">Protopolystoma xenopodis</name>
    <dbReference type="NCBI Taxonomy" id="117903"/>
    <lineage>
        <taxon>Eukaryota</taxon>
        <taxon>Metazoa</taxon>
        <taxon>Spiralia</taxon>
        <taxon>Lophotrochozoa</taxon>
        <taxon>Platyhelminthes</taxon>
        <taxon>Monogenea</taxon>
        <taxon>Polyopisthocotylea</taxon>
        <taxon>Polystomatidea</taxon>
        <taxon>Polystomatidae</taxon>
        <taxon>Protopolystoma</taxon>
    </lineage>
</organism>
<evidence type="ECO:0000259" key="2">
    <source>
        <dbReference type="SMART" id="SM01007"/>
    </source>
</evidence>
<comment type="caution">
    <text evidence="3">The sequence shown here is derived from an EMBL/GenBank/DDBJ whole genome shotgun (WGS) entry which is preliminary data.</text>
</comment>
<dbReference type="SUPFAM" id="SSF53639">
    <property type="entry name" value="AraD/HMP-PK domain-like"/>
    <property type="match status" value="1"/>
</dbReference>
<sequence>SIIEPGSTVLGANKAGWTLHSALHAARSDVNCIIHIHLPDVIAVSCIRAGLLPSSPEATELLNEYGVRYHNYYGILVDESERESIKKDLGSSAKVLFLRNHGVAIAAASIPEAWYLVKRVVAACQTQMRLLQLGSGATLMHELQSSWNSRHNDPSRPFGDLVNNHHAGDCANNLDTLGTSASYKQNDETENVEPVWSPGELEFEAQMRLLDSAGYRTGHIYRQPNLLRRAPTGMAWPPSAQGLPADLSPGVLADFVQQPGSMSTPMPTMLSDIEVANAAGVQQKAKWALFSCAYRLHLFSAGI</sequence>
<dbReference type="InterPro" id="IPR051017">
    <property type="entry name" value="Aldolase-II_Adducin_sf"/>
</dbReference>
<keyword evidence="4" id="KW-1185">Reference proteome</keyword>
<dbReference type="InterPro" id="IPR001303">
    <property type="entry name" value="Aldolase_II/adducin_N"/>
</dbReference>
<dbReference type="InterPro" id="IPR036409">
    <property type="entry name" value="Aldolase_II/adducin_N_sf"/>
</dbReference>
<proteinExistence type="inferred from homology"/>
<dbReference type="GO" id="GO:0005886">
    <property type="term" value="C:plasma membrane"/>
    <property type="evidence" value="ECO:0007669"/>
    <property type="project" value="UniProtKB-SubCell"/>
</dbReference>
<dbReference type="OrthoDB" id="3238794at2759"/>
<feature type="non-terminal residue" evidence="3">
    <location>
        <position position="1"/>
    </location>
</feature>
<dbReference type="AlphaFoldDB" id="A0A448WY42"/>
<dbReference type="SMART" id="SM01007">
    <property type="entry name" value="Aldolase_II"/>
    <property type="match status" value="1"/>
</dbReference>
<dbReference type="PANTHER" id="PTHR10672">
    <property type="entry name" value="ADDUCIN"/>
    <property type="match status" value="1"/>
</dbReference>
<dbReference type="EMBL" id="CAAALY010060042">
    <property type="protein sequence ID" value="VEL23111.1"/>
    <property type="molecule type" value="Genomic_DNA"/>
</dbReference>
<evidence type="ECO:0000313" key="4">
    <source>
        <dbReference type="Proteomes" id="UP000784294"/>
    </source>
</evidence>
<evidence type="ECO:0000313" key="3">
    <source>
        <dbReference type="EMBL" id="VEL23111.1"/>
    </source>
</evidence>
<name>A0A448WY42_9PLAT</name>